<dbReference type="EMBL" id="KI681127">
    <property type="protein sequence ID" value="ETL87160.1"/>
    <property type="molecule type" value="Genomic_DNA"/>
</dbReference>
<dbReference type="AlphaFoldDB" id="W2KS46"/>
<accession>W2KS46</accession>
<dbReference type="VEuPathDB" id="FungiDB:PPTG_23554"/>
<feature type="compositionally biased region" description="Basic and acidic residues" evidence="1">
    <location>
        <begin position="69"/>
        <end position="81"/>
    </location>
</feature>
<proteinExistence type="predicted"/>
<name>W2KS46_PHYNI</name>
<organism evidence="2">
    <name type="scientific">Phytophthora nicotianae</name>
    <name type="common">Potato buckeye rot agent</name>
    <name type="synonym">Phytophthora parasitica</name>
    <dbReference type="NCBI Taxonomy" id="4792"/>
    <lineage>
        <taxon>Eukaryota</taxon>
        <taxon>Sar</taxon>
        <taxon>Stramenopiles</taxon>
        <taxon>Oomycota</taxon>
        <taxon>Peronosporomycetes</taxon>
        <taxon>Peronosporales</taxon>
        <taxon>Peronosporaceae</taxon>
        <taxon>Phytophthora</taxon>
    </lineage>
</organism>
<evidence type="ECO:0000256" key="1">
    <source>
        <dbReference type="SAM" id="MobiDB-lite"/>
    </source>
</evidence>
<gene>
    <name evidence="2" type="ORF">L917_13569</name>
</gene>
<protein>
    <submittedName>
        <fullName evidence="2">Uncharacterized protein</fullName>
    </submittedName>
</protein>
<dbReference type="Proteomes" id="UP000054423">
    <property type="component" value="Unassembled WGS sequence"/>
</dbReference>
<reference evidence="2" key="1">
    <citation type="submission" date="2013-11" db="EMBL/GenBank/DDBJ databases">
        <title>The Genome Sequence of Phytophthora parasitica CHvinca01.</title>
        <authorList>
            <consortium name="The Broad Institute Genomics Platform"/>
            <person name="Russ C."/>
            <person name="Tyler B."/>
            <person name="Panabieres F."/>
            <person name="Shan W."/>
            <person name="Tripathy S."/>
            <person name="Grunwald N."/>
            <person name="Machado M."/>
            <person name="Johnson C.S."/>
            <person name="Arredondo F."/>
            <person name="Hong C."/>
            <person name="Coffey M."/>
            <person name="Young S.K."/>
            <person name="Zeng Q."/>
            <person name="Gargeya S."/>
            <person name="Fitzgerald M."/>
            <person name="Abouelleil A."/>
            <person name="Alvarado L."/>
            <person name="Chapman S.B."/>
            <person name="Gainer-Dewar J."/>
            <person name="Goldberg J."/>
            <person name="Griggs A."/>
            <person name="Gujja S."/>
            <person name="Hansen M."/>
            <person name="Howarth C."/>
            <person name="Imamovic A."/>
            <person name="Ireland A."/>
            <person name="Larimer J."/>
            <person name="McCowan C."/>
            <person name="Murphy C."/>
            <person name="Pearson M."/>
            <person name="Poon T.W."/>
            <person name="Priest M."/>
            <person name="Roberts A."/>
            <person name="Saif S."/>
            <person name="Shea T."/>
            <person name="Sykes S."/>
            <person name="Wortman J."/>
            <person name="Nusbaum C."/>
            <person name="Birren B."/>
        </authorList>
    </citation>
    <scope>NUCLEOTIDE SEQUENCE [LARGE SCALE GENOMIC DNA]</scope>
    <source>
        <strain evidence="2">CHvinca01</strain>
    </source>
</reference>
<evidence type="ECO:0000313" key="2">
    <source>
        <dbReference type="EMBL" id="ETL87160.1"/>
    </source>
</evidence>
<dbReference type="OrthoDB" id="121662at2759"/>
<feature type="region of interest" description="Disordered" evidence="1">
    <location>
        <begin position="69"/>
        <end position="105"/>
    </location>
</feature>
<sequence length="172" mass="19178">MKWDLVINDIVSKAIKTAREENVEEEEECDSNIKFGKFRNVVATRGASGAEDVSKEFGRNDEELLDIRDLRQSHRSDDHAAIRRRPTTNATGRNDSSRSRTPDPQDVLAALSVQGTKSLCMLSISAMGCSGNGKGGCFDNRREHFRPAELPDIVKEYIVKHYNGLLQPGEES</sequence>